<evidence type="ECO:0000256" key="6">
    <source>
        <dbReference type="ARBA" id="ARBA00023211"/>
    </source>
</evidence>
<feature type="domain" description="Isopropylmalate dehydrogenase-like" evidence="7">
    <location>
        <begin position="4"/>
        <end position="366"/>
    </location>
</feature>
<dbReference type="InterPro" id="IPR024084">
    <property type="entry name" value="IsoPropMal-DH-like_dom"/>
</dbReference>
<sequence length="373" mass="40967">MQHRVAAIGGDGIGPEIVAAGKEVLDSAGERYGFDIAWTDFDIGADRYLATGELLTEEDIRELSKFSSIYFGSIGDDRVKPGILEKGILLAIRFHFDQFINLRPIKLLDGVETPLANKRPKDIDFVVVRENTEDFYVGIGSRFAGRREQKTLEVVRDLYSVRFGLDVETDADELAYQIGVVTRPGAERAIRYAFDLAAAREKKVTSVDKANVLSDVYGLWRDVFTDVATGYPDVRTEFNFVDAVTMWFVKNPEWFDVVVTPNMFGDIITDLGAMIQGGLGLAPGGNINPAGTSMFEPIHGSAPKYRGQDVTNPLATVWAGSMLLDHLGEHEAAAAVLRAIERSILDGYVTRDMGGAKKTSEIGRHLASLVKTV</sequence>
<evidence type="ECO:0000256" key="3">
    <source>
        <dbReference type="ARBA" id="ARBA00022723"/>
    </source>
</evidence>
<dbReference type="GO" id="GO:0003862">
    <property type="term" value="F:3-isopropylmalate dehydrogenase activity"/>
    <property type="evidence" value="ECO:0007669"/>
    <property type="project" value="UniProtKB-EC"/>
</dbReference>
<evidence type="ECO:0000259" key="7">
    <source>
        <dbReference type="SMART" id="SM01329"/>
    </source>
</evidence>
<dbReference type="InterPro" id="IPR019818">
    <property type="entry name" value="IsoCit/isopropylmalate_DH_CS"/>
</dbReference>
<reference evidence="8" key="1">
    <citation type="submission" date="2019-05" db="EMBL/GenBank/DDBJ databases">
        <title>Isolation and characterization of methanogens from the cold seep sediment at Four-Way Closure Ridge.</title>
        <authorList>
            <person name="You Y.-T."/>
            <person name="Chen S.-C."/>
            <person name="Zhang W.-L."/>
            <person name="Lai M.-C."/>
        </authorList>
    </citation>
    <scope>NUCLEOTIDE SEQUENCE</scope>
    <source>
        <strain evidence="8">FWC-SCC3</strain>
    </source>
</reference>
<dbReference type="SMART" id="SM01329">
    <property type="entry name" value="Iso_dh"/>
    <property type="match status" value="1"/>
</dbReference>
<name>A0ABT8LZQ0_9EURY</name>
<comment type="caution">
    <text evidence="8">The sequence shown here is derived from an EMBL/GenBank/DDBJ whole genome shotgun (WGS) entry which is preliminary data.</text>
</comment>
<dbReference type="InterPro" id="IPR050501">
    <property type="entry name" value="ICDH/IPMDH"/>
</dbReference>
<keyword evidence="3" id="KW-0479">Metal-binding</keyword>
<evidence type="ECO:0000256" key="4">
    <source>
        <dbReference type="ARBA" id="ARBA00023002"/>
    </source>
</evidence>
<comment type="cofactor">
    <cofactor evidence="1">
        <name>Mn(2+)</name>
        <dbReference type="ChEBI" id="CHEBI:29035"/>
    </cofactor>
</comment>
<dbReference type="Gene3D" id="3.40.718.10">
    <property type="entry name" value="Isopropylmalate Dehydrogenase"/>
    <property type="match status" value="1"/>
</dbReference>
<dbReference type="RefSeq" id="WP_301676200.1">
    <property type="nucleotide sequence ID" value="NZ_VCYI01000001.1"/>
</dbReference>
<dbReference type="Pfam" id="PF00180">
    <property type="entry name" value="Iso_dh"/>
    <property type="match status" value="1"/>
</dbReference>
<evidence type="ECO:0000256" key="1">
    <source>
        <dbReference type="ARBA" id="ARBA00001936"/>
    </source>
</evidence>
<keyword evidence="5" id="KW-0520">NAD</keyword>
<proteinExistence type="predicted"/>
<dbReference type="PANTHER" id="PTHR43275:SF1">
    <property type="entry name" value="D-MALATE DEHYDROGENASE [DECARBOXYLATING]"/>
    <property type="match status" value="1"/>
</dbReference>
<accession>A0ABT8LZQ0</accession>
<dbReference type="PANTHER" id="PTHR43275">
    <property type="entry name" value="D-MALATE DEHYDROGENASE [DECARBOXYLATING]"/>
    <property type="match status" value="1"/>
</dbReference>
<keyword evidence="6" id="KW-0464">Manganese</keyword>
<dbReference type="PROSITE" id="PS00470">
    <property type="entry name" value="IDH_IMDH"/>
    <property type="match status" value="1"/>
</dbReference>
<dbReference type="EC" id="1.1.1.85" evidence="8"/>
<evidence type="ECO:0000256" key="5">
    <source>
        <dbReference type="ARBA" id="ARBA00023027"/>
    </source>
</evidence>
<keyword evidence="9" id="KW-1185">Reference proteome</keyword>
<organism evidence="8 9">
    <name type="scientific">Methanoculleus methanifontis</name>
    <dbReference type="NCBI Taxonomy" id="2584086"/>
    <lineage>
        <taxon>Archaea</taxon>
        <taxon>Methanobacteriati</taxon>
        <taxon>Methanobacteriota</taxon>
        <taxon>Stenosarchaea group</taxon>
        <taxon>Methanomicrobia</taxon>
        <taxon>Methanomicrobiales</taxon>
        <taxon>Methanomicrobiaceae</taxon>
        <taxon>Methanoculleus</taxon>
    </lineage>
</organism>
<evidence type="ECO:0000256" key="2">
    <source>
        <dbReference type="ARBA" id="ARBA00001946"/>
    </source>
</evidence>
<keyword evidence="4 8" id="KW-0560">Oxidoreductase</keyword>
<comment type="cofactor">
    <cofactor evidence="2">
        <name>Mg(2+)</name>
        <dbReference type="ChEBI" id="CHEBI:18420"/>
    </cofactor>
</comment>
<dbReference type="SUPFAM" id="SSF53659">
    <property type="entry name" value="Isocitrate/Isopropylmalate dehydrogenase-like"/>
    <property type="match status" value="1"/>
</dbReference>
<gene>
    <name evidence="8" type="ORF">FGW20_00780</name>
</gene>
<dbReference type="EMBL" id="VCYI01000001">
    <property type="protein sequence ID" value="MDN7011596.1"/>
    <property type="molecule type" value="Genomic_DNA"/>
</dbReference>
<evidence type="ECO:0000313" key="8">
    <source>
        <dbReference type="EMBL" id="MDN7011596.1"/>
    </source>
</evidence>
<protein>
    <submittedName>
        <fullName evidence="8">3-isopropylmalate dehydrogenase</fullName>
        <ecNumber evidence="8">1.1.1.85</ecNumber>
    </submittedName>
</protein>
<evidence type="ECO:0000313" key="9">
    <source>
        <dbReference type="Proteomes" id="UP001168423"/>
    </source>
</evidence>
<dbReference type="Proteomes" id="UP001168423">
    <property type="component" value="Unassembled WGS sequence"/>
</dbReference>